<gene>
    <name evidence="1" type="ORF">SG35_022975</name>
</gene>
<reference evidence="1 2" key="1">
    <citation type="journal article" date="2015" name="Genome Announc.">
        <title>Draft Genome Sequences of Marine Isolates of Thalassomonas viridans and Thalassomonas actiniarum.</title>
        <authorList>
            <person name="Olonade I."/>
            <person name="van Zyl L.J."/>
            <person name="Trindade M."/>
        </authorList>
    </citation>
    <scope>NUCLEOTIDE SEQUENCE [LARGE SCALE GENOMIC DNA]</scope>
    <source>
        <strain evidence="1 2">A5K-106</strain>
    </source>
</reference>
<dbReference type="EMBL" id="CP059735">
    <property type="protein sequence ID" value="WDD98118.1"/>
    <property type="molecule type" value="Genomic_DNA"/>
</dbReference>
<proteinExistence type="predicted"/>
<keyword evidence="2" id="KW-1185">Reference proteome</keyword>
<reference evidence="1 2" key="2">
    <citation type="journal article" date="2022" name="Mar. Drugs">
        <title>Bioassay-Guided Fractionation Leads to the Detection of Cholic Acid Generated by the Rare Thalassomonas sp.</title>
        <authorList>
            <person name="Pheiffer F."/>
            <person name="Schneider Y.K."/>
            <person name="Hansen E.H."/>
            <person name="Andersen J.H."/>
            <person name="Isaksson J."/>
            <person name="Busche T."/>
            <person name="R C."/>
            <person name="Kalinowski J."/>
            <person name="Zyl L.V."/>
            <person name="Trindade M."/>
        </authorList>
    </citation>
    <scope>NUCLEOTIDE SEQUENCE [LARGE SCALE GENOMIC DNA]</scope>
    <source>
        <strain evidence="1 2">A5K-106</strain>
    </source>
</reference>
<accession>A0AAE9YQ05</accession>
<dbReference type="RefSeq" id="WP_160298205.1">
    <property type="nucleotide sequence ID" value="NZ_CP059735.1"/>
</dbReference>
<evidence type="ECO:0000313" key="2">
    <source>
        <dbReference type="Proteomes" id="UP000032568"/>
    </source>
</evidence>
<sequence>MKLTLKKKAVKQLSNDVNLLPKKETAAIAGGLASANKTIVSVVHSCVCKPSEVDCF</sequence>
<dbReference type="KEGG" id="tact:SG35_022975"/>
<organism evidence="1 2">
    <name type="scientific">Thalassomonas actiniarum</name>
    <dbReference type="NCBI Taxonomy" id="485447"/>
    <lineage>
        <taxon>Bacteria</taxon>
        <taxon>Pseudomonadati</taxon>
        <taxon>Pseudomonadota</taxon>
        <taxon>Gammaproteobacteria</taxon>
        <taxon>Alteromonadales</taxon>
        <taxon>Colwelliaceae</taxon>
        <taxon>Thalassomonas</taxon>
    </lineage>
</organism>
<evidence type="ECO:0000313" key="1">
    <source>
        <dbReference type="EMBL" id="WDD98118.1"/>
    </source>
</evidence>
<dbReference type="AlphaFoldDB" id="A0AAE9YQ05"/>
<dbReference type="Proteomes" id="UP000032568">
    <property type="component" value="Chromosome"/>
</dbReference>
<name>A0AAE9YQ05_9GAMM</name>
<protein>
    <submittedName>
        <fullName evidence="1">Uncharacterized protein</fullName>
    </submittedName>
</protein>